<dbReference type="EMBL" id="FNGY01000001">
    <property type="protein sequence ID" value="SDL52683.1"/>
    <property type="molecule type" value="Genomic_DNA"/>
</dbReference>
<dbReference type="Proteomes" id="UP000183200">
    <property type="component" value="Unassembled WGS sequence"/>
</dbReference>
<reference evidence="2" key="1">
    <citation type="submission" date="2016-10" db="EMBL/GenBank/DDBJ databases">
        <authorList>
            <person name="Varghese N."/>
            <person name="Submissions S."/>
        </authorList>
    </citation>
    <scope>NUCLEOTIDE SEQUENCE [LARGE SCALE GENOMIC DNA]</scope>
    <source>
        <strain evidence="2">DSM 19110</strain>
    </source>
</reference>
<gene>
    <name evidence="1" type="ORF">SAMN05421820_101665</name>
</gene>
<evidence type="ECO:0000313" key="2">
    <source>
        <dbReference type="Proteomes" id="UP000183200"/>
    </source>
</evidence>
<sequence>MNNYLTKEQLKAKLSLGKAVEQWLGHYESDGETILKWVRIYSEKDEHNVLYIACYDQGNVDNLDISDFTVVDPDEPYGLLDTFYTLDEAVDFSLNKYGAVIDRFVNSGMIEAEYLNYLNSK</sequence>
<name>A0A1G9KT27_9SPHI</name>
<organism evidence="1 2">
    <name type="scientific">Pedobacter steynii</name>
    <dbReference type="NCBI Taxonomy" id="430522"/>
    <lineage>
        <taxon>Bacteria</taxon>
        <taxon>Pseudomonadati</taxon>
        <taxon>Bacteroidota</taxon>
        <taxon>Sphingobacteriia</taxon>
        <taxon>Sphingobacteriales</taxon>
        <taxon>Sphingobacteriaceae</taxon>
        <taxon>Pedobacter</taxon>
    </lineage>
</organism>
<dbReference type="RefSeq" id="WP_074604672.1">
    <property type="nucleotide sequence ID" value="NZ_FNGY01000001.1"/>
</dbReference>
<keyword evidence="2" id="KW-1185">Reference proteome</keyword>
<dbReference type="AlphaFoldDB" id="A0A1G9KT27"/>
<protein>
    <submittedName>
        <fullName evidence="1">Uncharacterized protein</fullName>
    </submittedName>
</protein>
<accession>A0A1G9KT27</accession>
<dbReference type="OrthoDB" id="885206at2"/>
<proteinExistence type="predicted"/>
<evidence type="ECO:0000313" key="1">
    <source>
        <dbReference type="EMBL" id="SDL52683.1"/>
    </source>
</evidence>